<dbReference type="PANTHER" id="PTHR42734">
    <property type="entry name" value="METAL TRANSPORT SYSTEM ATP-BINDING PROTEIN TM_0124-RELATED"/>
    <property type="match status" value="1"/>
</dbReference>
<keyword evidence="3" id="KW-0547">Nucleotide-binding</keyword>
<organism evidence="6 7">
    <name type="scientific">Citrobacter youngae ATCC 29220</name>
    <dbReference type="NCBI Taxonomy" id="500640"/>
    <lineage>
        <taxon>Bacteria</taxon>
        <taxon>Pseudomonadati</taxon>
        <taxon>Pseudomonadota</taxon>
        <taxon>Gammaproteobacteria</taxon>
        <taxon>Enterobacterales</taxon>
        <taxon>Enterobacteriaceae</taxon>
        <taxon>Citrobacter</taxon>
        <taxon>Citrobacter freundii complex</taxon>
    </lineage>
</organism>
<dbReference type="GO" id="GO:0005524">
    <property type="term" value="F:ATP binding"/>
    <property type="evidence" value="ECO:0007669"/>
    <property type="project" value="UniProtKB-KW"/>
</dbReference>
<dbReference type="InterPro" id="IPR017871">
    <property type="entry name" value="ABC_transporter-like_CS"/>
</dbReference>
<reference evidence="6 7" key="1">
    <citation type="submission" date="2010-02" db="EMBL/GenBank/DDBJ databases">
        <authorList>
            <person name="Weinstock G."/>
            <person name="Sodergren E."/>
            <person name="Clifton S."/>
            <person name="Fulton L."/>
            <person name="Fulton B."/>
            <person name="Courtney L."/>
            <person name="Fronick C."/>
            <person name="Harrison M."/>
            <person name="Strong C."/>
            <person name="Farmer C."/>
            <person name="Delahaunty K."/>
            <person name="Markovic C."/>
            <person name="Hall O."/>
            <person name="Minx P."/>
            <person name="Tomlinson C."/>
            <person name="Mitreva M."/>
            <person name="Nelson J."/>
            <person name="Hou S."/>
            <person name="Wollam A."/>
            <person name="Pepin K.H."/>
            <person name="Johnson M."/>
            <person name="Bhonagiri V."/>
            <person name="Zhang X."/>
            <person name="Suruliraj S."/>
            <person name="Warren W."/>
            <person name="Chinwalla A."/>
            <person name="Mardis E.R."/>
            <person name="Wilson R.K."/>
        </authorList>
    </citation>
    <scope>NUCLEOTIDE SEQUENCE [LARGE SCALE GENOMIC DNA]</scope>
    <source>
        <strain evidence="6 7">ATCC 29220</strain>
    </source>
</reference>
<dbReference type="AlphaFoldDB" id="D4BA33"/>
<comment type="caution">
    <text evidence="6">The sequence shown here is derived from an EMBL/GenBank/DDBJ whole genome shotgun (WGS) entry which is preliminary data.</text>
</comment>
<dbReference type="PANTHER" id="PTHR42734:SF6">
    <property type="entry name" value="MOLYBDATE IMPORT ATP-BINDING PROTEIN MOLC"/>
    <property type="match status" value="1"/>
</dbReference>
<dbReference type="Gene3D" id="3.40.50.300">
    <property type="entry name" value="P-loop containing nucleotide triphosphate hydrolases"/>
    <property type="match status" value="1"/>
</dbReference>
<evidence type="ECO:0000256" key="1">
    <source>
        <dbReference type="ARBA" id="ARBA00005417"/>
    </source>
</evidence>
<dbReference type="EMBL" id="ABWL02000006">
    <property type="protein sequence ID" value="EFE09044.1"/>
    <property type="molecule type" value="Genomic_DNA"/>
</dbReference>
<dbReference type="InterPro" id="IPR050153">
    <property type="entry name" value="Metal_Ion_Import_ABC"/>
</dbReference>
<keyword evidence="4 6" id="KW-0067">ATP-binding</keyword>
<dbReference type="PROSITE" id="PS00211">
    <property type="entry name" value="ABC_TRANSPORTER_1"/>
    <property type="match status" value="1"/>
</dbReference>
<evidence type="ECO:0000313" key="6">
    <source>
        <dbReference type="EMBL" id="EFE09044.1"/>
    </source>
</evidence>
<evidence type="ECO:0000256" key="3">
    <source>
        <dbReference type="ARBA" id="ARBA00022741"/>
    </source>
</evidence>
<dbReference type="InterPro" id="IPR003439">
    <property type="entry name" value="ABC_transporter-like_ATP-bd"/>
</dbReference>
<evidence type="ECO:0000256" key="2">
    <source>
        <dbReference type="ARBA" id="ARBA00022448"/>
    </source>
</evidence>
<comment type="similarity">
    <text evidence="1">Belongs to the ABC transporter superfamily.</text>
</comment>
<feature type="domain" description="ABC transporter" evidence="5">
    <location>
        <begin position="1"/>
        <end position="228"/>
    </location>
</feature>
<name>D4BA33_9ENTR</name>
<sequence>MKSVALCVNQLTYGYRAPLFDPLTFCCRKGEVWAVLGRNGLGKTTLLDTLTGTRPALGGNIDNDGGIGIVAQHCHLPFPYTVSDVVLMGRAQHVKLFAQPSQQDQKRAAQALEQLHIAHLAACSFGSLSGGQQQLVMIARALVTECQTLLLDEPCSALDLANQQVVLQLISDLARQQGCSVLFSTHDPLHALQIATHTLLLLPDGKWLAGPTDSIVTEENLSEAYGLPLRKLKVENYQTPFIAPLFSIRREEVKNQRR</sequence>
<evidence type="ECO:0000313" key="7">
    <source>
        <dbReference type="Proteomes" id="UP000003880"/>
    </source>
</evidence>
<dbReference type="Pfam" id="PF00005">
    <property type="entry name" value="ABC_tran"/>
    <property type="match status" value="1"/>
</dbReference>
<dbReference type="PROSITE" id="PS50893">
    <property type="entry name" value="ABC_TRANSPORTER_2"/>
    <property type="match status" value="1"/>
</dbReference>
<dbReference type="RefSeq" id="WP_006684722.1">
    <property type="nucleotide sequence ID" value="NZ_GG730299.1"/>
</dbReference>
<dbReference type="InterPro" id="IPR027417">
    <property type="entry name" value="P-loop_NTPase"/>
</dbReference>
<proteinExistence type="inferred from homology"/>
<dbReference type="SUPFAM" id="SSF52540">
    <property type="entry name" value="P-loop containing nucleoside triphosphate hydrolases"/>
    <property type="match status" value="1"/>
</dbReference>
<dbReference type="Proteomes" id="UP000003880">
    <property type="component" value="Unassembled WGS sequence"/>
</dbReference>
<dbReference type="GO" id="GO:0016887">
    <property type="term" value="F:ATP hydrolysis activity"/>
    <property type="evidence" value="ECO:0007669"/>
    <property type="project" value="InterPro"/>
</dbReference>
<protein>
    <submittedName>
        <fullName evidence="6">ABC transporter, ATP-binding protein</fullName>
    </submittedName>
</protein>
<keyword evidence="2" id="KW-0813">Transport</keyword>
<accession>D4BA33</accession>
<dbReference type="SMART" id="SM00382">
    <property type="entry name" value="AAA"/>
    <property type="match status" value="1"/>
</dbReference>
<evidence type="ECO:0000259" key="5">
    <source>
        <dbReference type="PROSITE" id="PS50893"/>
    </source>
</evidence>
<dbReference type="InterPro" id="IPR003593">
    <property type="entry name" value="AAA+_ATPase"/>
</dbReference>
<evidence type="ECO:0000256" key="4">
    <source>
        <dbReference type="ARBA" id="ARBA00022840"/>
    </source>
</evidence>
<gene>
    <name evidence="6" type="ORF">CIT292_07325</name>
</gene>
<dbReference type="HOGENOM" id="CLU_000604_1_11_6"/>
<dbReference type="eggNOG" id="COG1120">
    <property type="taxonomic scope" value="Bacteria"/>
</dbReference>